<keyword evidence="2" id="KW-0378">Hydrolase</keyword>
<accession>A0A4U2YLS7</accession>
<dbReference type="Gene3D" id="3.40.50.1820">
    <property type="entry name" value="alpha/beta hydrolase"/>
    <property type="match status" value="1"/>
</dbReference>
<evidence type="ECO:0000256" key="1">
    <source>
        <dbReference type="SAM" id="SignalP"/>
    </source>
</evidence>
<sequence length="317" mass="32080">MKKSVAAIAGAAAAVVAALVPMAPAAQAADQACKNYSSSSSTCVNTQRTIAGSTYSTDWYLPQGTASALMVLNHGFSRGCGNLRGTSKAVAEKGVMVLCVNGDMTAGNPVLGRDLAAALTAGTITPPGRALPQRIIVGGHSAGGHFAGAVGAALSRTAPQRLAGAILFDPVAAEGFSADLAAISAGGTRPVLSVAARPSVTNLANNSFGALRDLANPYVGIQLVWKSYVLGVPTGGSCHTDVEGEDTDFIGTAGALCSPNSTQTARLRDFGSSWARDLATNTRTAAYWCTDAAVVSTCGSKVKELVDRSLPLAAPIR</sequence>
<gene>
    <name evidence="2" type="ORF">FC770_14370</name>
</gene>
<dbReference type="OrthoDB" id="4568724at2"/>
<keyword evidence="3" id="KW-1185">Reference proteome</keyword>
<dbReference type="EMBL" id="SZPY01000004">
    <property type="protein sequence ID" value="TKI60701.1"/>
    <property type="molecule type" value="Genomic_DNA"/>
</dbReference>
<comment type="caution">
    <text evidence="2">The sequence shown here is derived from an EMBL/GenBank/DDBJ whole genome shotgun (WGS) entry which is preliminary data.</text>
</comment>
<name>A0A4U2YLS7_9ACTN</name>
<feature type="signal peptide" evidence="1">
    <location>
        <begin position="1"/>
        <end position="28"/>
    </location>
</feature>
<proteinExistence type="predicted"/>
<protein>
    <submittedName>
        <fullName evidence="2">Alpha/beta hydrolase</fullName>
    </submittedName>
</protein>
<feature type="chain" id="PRO_5020569144" evidence="1">
    <location>
        <begin position="29"/>
        <end position="317"/>
    </location>
</feature>
<dbReference type="RefSeq" id="WP_137067008.1">
    <property type="nucleotide sequence ID" value="NZ_CP040748.1"/>
</dbReference>
<dbReference type="SUPFAM" id="SSF53474">
    <property type="entry name" value="alpha/beta-Hydrolases"/>
    <property type="match status" value="1"/>
</dbReference>
<dbReference type="GO" id="GO:0016787">
    <property type="term" value="F:hydrolase activity"/>
    <property type="evidence" value="ECO:0007669"/>
    <property type="project" value="UniProtKB-KW"/>
</dbReference>
<evidence type="ECO:0000313" key="3">
    <source>
        <dbReference type="Proteomes" id="UP000307808"/>
    </source>
</evidence>
<evidence type="ECO:0000313" key="2">
    <source>
        <dbReference type="EMBL" id="TKI60701.1"/>
    </source>
</evidence>
<dbReference type="AlphaFoldDB" id="A0A4U2YLS7"/>
<dbReference type="InterPro" id="IPR029058">
    <property type="entry name" value="AB_hydrolase_fold"/>
</dbReference>
<dbReference type="Proteomes" id="UP000307808">
    <property type="component" value="Unassembled WGS sequence"/>
</dbReference>
<reference evidence="2 3" key="1">
    <citation type="submission" date="2019-04" db="EMBL/GenBank/DDBJ databases">
        <authorList>
            <person name="Dong K."/>
        </authorList>
    </citation>
    <scope>NUCLEOTIDE SEQUENCE [LARGE SCALE GENOMIC DNA]</scope>
    <source>
        <strain evidence="3">dk3543</strain>
    </source>
</reference>
<organism evidence="2 3">
    <name type="scientific">Nocardioides jishulii</name>
    <dbReference type="NCBI Taxonomy" id="2575440"/>
    <lineage>
        <taxon>Bacteria</taxon>
        <taxon>Bacillati</taxon>
        <taxon>Actinomycetota</taxon>
        <taxon>Actinomycetes</taxon>
        <taxon>Propionibacteriales</taxon>
        <taxon>Nocardioidaceae</taxon>
        <taxon>Nocardioides</taxon>
    </lineage>
</organism>
<keyword evidence="1" id="KW-0732">Signal</keyword>